<dbReference type="EMBL" id="BGZK01000123">
    <property type="protein sequence ID" value="GBP20866.1"/>
    <property type="molecule type" value="Genomic_DNA"/>
</dbReference>
<dbReference type="AlphaFoldDB" id="A0A4C1U4V5"/>
<name>A0A4C1U4V5_EUMVA</name>
<sequence>MKPKVFSYAHSVPNRASPPYTARRRARLPADVAESCEIIRGIIEDRGRDAKRALTGQTLTGDWRRPGRRAGRCTARGVCLAGGARGRNKFQNGRSKMQLFLSHSAQFGSPRVDPNEFTQQCDASERDRSVIYRQRKMCMRWTQVILAHAGHGLKNLSRMQH</sequence>
<keyword evidence="2" id="KW-1185">Reference proteome</keyword>
<protein>
    <submittedName>
        <fullName evidence="1">Uncharacterized protein</fullName>
    </submittedName>
</protein>
<organism evidence="1 2">
    <name type="scientific">Eumeta variegata</name>
    <name type="common">Bagworm moth</name>
    <name type="synonym">Eumeta japonica</name>
    <dbReference type="NCBI Taxonomy" id="151549"/>
    <lineage>
        <taxon>Eukaryota</taxon>
        <taxon>Metazoa</taxon>
        <taxon>Ecdysozoa</taxon>
        <taxon>Arthropoda</taxon>
        <taxon>Hexapoda</taxon>
        <taxon>Insecta</taxon>
        <taxon>Pterygota</taxon>
        <taxon>Neoptera</taxon>
        <taxon>Endopterygota</taxon>
        <taxon>Lepidoptera</taxon>
        <taxon>Glossata</taxon>
        <taxon>Ditrysia</taxon>
        <taxon>Tineoidea</taxon>
        <taxon>Psychidae</taxon>
        <taxon>Oiketicinae</taxon>
        <taxon>Eumeta</taxon>
    </lineage>
</organism>
<reference evidence="1 2" key="1">
    <citation type="journal article" date="2019" name="Commun. Biol.">
        <title>The bagworm genome reveals a unique fibroin gene that provides high tensile strength.</title>
        <authorList>
            <person name="Kono N."/>
            <person name="Nakamura H."/>
            <person name="Ohtoshi R."/>
            <person name="Tomita M."/>
            <person name="Numata K."/>
            <person name="Arakawa K."/>
        </authorList>
    </citation>
    <scope>NUCLEOTIDE SEQUENCE [LARGE SCALE GENOMIC DNA]</scope>
</reference>
<proteinExistence type="predicted"/>
<comment type="caution">
    <text evidence="1">The sequence shown here is derived from an EMBL/GenBank/DDBJ whole genome shotgun (WGS) entry which is preliminary data.</text>
</comment>
<accession>A0A4C1U4V5</accession>
<dbReference type="Proteomes" id="UP000299102">
    <property type="component" value="Unassembled WGS sequence"/>
</dbReference>
<evidence type="ECO:0000313" key="2">
    <source>
        <dbReference type="Proteomes" id="UP000299102"/>
    </source>
</evidence>
<gene>
    <name evidence="1" type="ORF">EVAR_80685_1</name>
</gene>
<evidence type="ECO:0000313" key="1">
    <source>
        <dbReference type="EMBL" id="GBP20866.1"/>
    </source>
</evidence>